<protein>
    <submittedName>
        <fullName evidence="1">Uncharacterized protein</fullName>
    </submittedName>
</protein>
<sequence length="70" mass="7442">MAPLLAVSAGPQLARPTGARVFPFSLCLFPISLRGGTFFSKIFKINFIGKLCITTDAVSGVDEILEARGL</sequence>
<proteinExistence type="predicted"/>
<evidence type="ECO:0000313" key="2">
    <source>
        <dbReference type="Proteomes" id="UP000219329"/>
    </source>
</evidence>
<organism evidence="1 2">
    <name type="scientific">OM182 bacterium MED-G28</name>
    <dbReference type="NCBI Taxonomy" id="1986256"/>
    <lineage>
        <taxon>Bacteria</taxon>
        <taxon>Pseudomonadati</taxon>
        <taxon>Pseudomonadota</taxon>
        <taxon>Gammaproteobacteria</taxon>
        <taxon>OMG group</taxon>
        <taxon>OM182 clade</taxon>
    </lineage>
</organism>
<dbReference type="AlphaFoldDB" id="A0A2A5W784"/>
<comment type="caution">
    <text evidence="1">The sequence shown here is derived from an EMBL/GenBank/DDBJ whole genome shotgun (WGS) entry which is preliminary data.</text>
</comment>
<name>A0A2A5W784_9GAMM</name>
<dbReference type="Proteomes" id="UP000219329">
    <property type="component" value="Unassembled WGS sequence"/>
</dbReference>
<evidence type="ECO:0000313" key="1">
    <source>
        <dbReference type="EMBL" id="PDH32221.1"/>
    </source>
</evidence>
<reference evidence="1 2" key="1">
    <citation type="submission" date="2017-08" db="EMBL/GenBank/DDBJ databases">
        <title>Fine stratification of microbial communities through a metagenomic profile of the photic zone.</title>
        <authorList>
            <person name="Haro-Moreno J.M."/>
            <person name="Lopez-Perez M."/>
            <person name="De La Torre J."/>
            <person name="Picazo A."/>
            <person name="Camacho A."/>
            <person name="Rodriguez-Valera F."/>
        </authorList>
    </citation>
    <scope>NUCLEOTIDE SEQUENCE [LARGE SCALE GENOMIC DNA]</scope>
    <source>
        <strain evidence="1">MED-G28</strain>
    </source>
</reference>
<gene>
    <name evidence="1" type="ORF">CNF02_12700</name>
</gene>
<accession>A0A2A5W784</accession>
<dbReference type="EMBL" id="NTJZ01000020">
    <property type="protein sequence ID" value="PDH32221.1"/>
    <property type="molecule type" value="Genomic_DNA"/>
</dbReference>